<gene>
    <name evidence="2" type="ORF">MAR_002245</name>
</gene>
<dbReference type="EMBL" id="CP111022">
    <property type="protein sequence ID" value="WAR20407.1"/>
    <property type="molecule type" value="Genomic_DNA"/>
</dbReference>
<evidence type="ECO:0000313" key="2">
    <source>
        <dbReference type="EMBL" id="WAR20407.1"/>
    </source>
</evidence>
<accession>A0ABY7FE54</accession>
<sequence length="629" mass="72567">MSFLVYRETIESQTSLIRDHFDSFANLWKHGRSVDLSSIRMEVVGIKWEVVMVETLPKSVHVPCNSISKTFQHQDRQKTVMNVVQAILAKACFALCVIVGSMVYQEDQEYKLFFSLLLSYTIWLTIGVISFKIERFNGVVYDCLRLTYASSVFVSTYLSLQSEKSNYLTHDFLIDNVKPYFQYQTTLKWAASECFSCIVFIWRLMTLFNVSWKSFAALISYFALHACVLMIVVECILTIVASSLYLSMIENVMFTFDVNNSRDYPEGFFIPKNISKSPYYSPVRETKEYHQDFSGKFVLKTNFETVNSPANPDSSYPHYQMSVERYIGEDITFDCDYVIVKDDLLGRKTFWTLNEEILTNNTRYLISTRTVFEENGKRTINSKLKIQMLQYTDFGVFKCFGKVYHYTKNGKVFSHRLHTNKYLISIHTLMLIQPKIRLLKRSVGNIIASQGHLWYHSNQDINDFHLDYTVNGKPIGLTCPGENSEICSLGANILRMIVRIGAGNFDWPGTMFPFLNVAKLAGYDDLNRAIIYYCLCSSGFGVHRISFVRSVASPKTKRPILNEFENPNVYLILPHTGLSLFRVFDDSHLYKEIEDLVEANAEIELIEQKVDHLLAFISANEYKVLSITN</sequence>
<dbReference type="Proteomes" id="UP001164746">
    <property type="component" value="Chromosome 11"/>
</dbReference>
<keyword evidence="1" id="KW-0472">Membrane</keyword>
<dbReference type="SUPFAM" id="SSF48726">
    <property type="entry name" value="Immunoglobulin"/>
    <property type="match status" value="1"/>
</dbReference>
<keyword evidence="1" id="KW-0812">Transmembrane</keyword>
<dbReference type="InterPro" id="IPR036179">
    <property type="entry name" value="Ig-like_dom_sf"/>
</dbReference>
<feature type="non-terminal residue" evidence="2">
    <location>
        <position position="1"/>
    </location>
</feature>
<dbReference type="Gene3D" id="2.60.40.10">
    <property type="entry name" value="Immunoglobulins"/>
    <property type="match status" value="1"/>
</dbReference>
<proteinExistence type="predicted"/>
<evidence type="ECO:0000313" key="3">
    <source>
        <dbReference type="Proteomes" id="UP001164746"/>
    </source>
</evidence>
<dbReference type="InterPro" id="IPR013783">
    <property type="entry name" value="Ig-like_fold"/>
</dbReference>
<reference evidence="2" key="1">
    <citation type="submission" date="2022-11" db="EMBL/GenBank/DDBJ databases">
        <title>Centuries of genome instability and evolution in soft-shell clam transmissible cancer (bioRxiv).</title>
        <authorList>
            <person name="Hart S.F.M."/>
            <person name="Yonemitsu M.A."/>
            <person name="Giersch R.M."/>
            <person name="Beal B.F."/>
            <person name="Arriagada G."/>
            <person name="Davis B.W."/>
            <person name="Ostrander E.A."/>
            <person name="Goff S.P."/>
            <person name="Metzger M.J."/>
        </authorList>
    </citation>
    <scope>NUCLEOTIDE SEQUENCE</scope>
    <source>
        <strain evidence="2">MELC-2E11</strain>
        <tissue evidence="2">Siphon/mantle</tissue>
    </source>
</reference>
<feature type="transmembrane region" description="Helical" evidence="1">
    <location>
        <begin position="83"/>
        <end position="104"/>
    </location>
</feature>
<organism evidence="2 3">
    <name type="scientific">Mya arenaria</name>
    <name type="common">Soft-shell clam</name>
    <dbReference type="NCBI Taxonomy" id="6604"/>
    <lineage>
        <taxon>Eukaryota</taxon>
        <taxon>Metazoa</taxon>
        <taxon>Spiralia</taxon>
        <taxon>Lophotrochozoa</taxon>
        <taxon>Mollusca</taxon>
        <taxon>Bivalvia</taxon>
        <taxon>Autobranchia</taxon>
        <taxon>Heteroconchia</taxon>
        <taxon>Euheterodonta</taxon>
        <taxon>Imparidentia</taxon>
        <taxon>Neoheterodontei</taxon>
        <taxon>Myida</taxon>
        <taxon>Myoidea</taxon>
        <taxon>Myidae</taxon>
        <taxon>Mya</taxon>
    </lineage>
</organism>
<evidence type="ECO:0000256" key="1">
    <source>
        <dbReference type="SAM" id="Phobius"/>
    </source>
</evidence>
<keyword evidence="1" id="KW-1133">Transmembrane helix</keyword>
<feature type="transmembrane region" description="Helical" evidence="1">
    <location>
        <begin position="110"/>
        <end position="131"/>
    </location>
</feature>
<feature type="transmembrane region" description="Helical" evidence="1">
    <location>
        <begin position="189"/>
        <end position="210"/>
    </location>
</feature>
<keyword evidence="3" id="KW-1185">Reference proteome</keyword>
<feature type="transmembrane region" description="Helical" evidence="1">
    <location>
        <begin position="222"/>
        <end position="246"/>
    </location>
</feature>
<protein>
    <submittedName>
        <fullName evidence="2">Uncharacterized protein</fullName>
    </submittedName>
</protein>
<name>A0ABY7FE54_MYAAR</name>
<feature type="transmembrane region" description="Helical" evidence="1">
    <location>
        <begin position="143"/>
        <end position="160"/>
    </location>
</feature>